<gene>
    <name evidence="9" type="ORF">A0071_07725</name>
</gene>
<evidence type="ECO:0000256" key="3">
    <source>
        <dbReference type="ARBA" id="ARBA00022448"/>
    </source>
</evidence>
<feature type="transmembrane region" description="Helical" evidence="8">
    <location>
        <begin position="130"/>
        <end position="151"/>
    </location>
</feature>
<evidence type="ECO:0000256" key="6">
    <source>
        <dbReference type="ARBA" id="ARBA00022989"/>
    </source>
</evidence>
<keyword evidence="10" id="KW-1185">Reference proteome</keyword>
<evidence type="ECO:0000256" key="4">
    <source>
        <dbReference type="ARBA" id="ARBA00022475"/>
    </source>
</evidence>
<keyword evidence="4" id="KW-1003">Cell membrane</keyword>
<evidence type="ECO:0000256" key="7">
    <source>
        <dbReference type="ARBA" id="ARBA00023136"/>
    </source>
</evidence>
<evidence type="ECO:0000256" key="8">
    <source>
        <dbReference type="SAM" id="Phobius"/>
    </source>
</evidence>
<reference evidence="9 10" key="1">
    <citation type="submission" date="2020-10" db="EMBL/GenBank/DDBJ databases">
        <title>Campylobacter and Helicobacter PacBio genomes.</title>
        <authorList>
            <person name="Lane C."/>
        </authorList>
    </citation>
    <scope>NUCLEOTIDE SEQUENCE [LARGE SCALE GENOMIC DNA]</scope>
    <source>
        <strain evidence="9 10">2010D-8469</strain>
    </source>
</reference>
<dbReference type="Pfam" id="PF03591">
    <property type="entry name" value="AzlC"/>
    <property type="match status" value="1"/>
</dbReference>
<dbReference type="PANTHER" id="PTHR34979:SF1">
    <property type="entry name" value="INNER MEMBRANE PROTEIN YGAZ"/>
    <property type="match status" value="1"/>
</dbReference>
<evidence type="ECO:0000313" key="9">
    <source>
        <dbReference type="EMBL" id="QOR05323.1"/>
    </source>
</evidence>
<sequence length="225" mass="25666">MKQENIFILTLPIFMGYISLGAAFGILASSNGFSLFEVVLSSLIVYAGAGQFVLVALIVSGAGFLEIFITLFILNFRHFFYTLALITDLKGMNFLKHYIMFSLTDETFALLSAQRNELIKLNRAQKSWRVFWICFLNQNYWIIGSILGFLFQKNVKIDYSGVEFSLNALFIVLTYELFKQNPNLKILLGTCCIALIALFFIDKSYMFAFCLALAIFLLFIGRKYV</sequence>
<dbReference type="Proteomes" id="UP000594874">
    <property type="component" value="Chromosome"/>
</dbReference>
<evidence type="ECO:0000256" key="5">
    <source>
        <dbReference type="ARBA" id="ARBA00022692"/>
    </source>
</evidence>
<proteinExistence type="inferred from homology"/>
<feature type="transmembrane region" description="Helical" evidence="8">
    <location>
        <begin position="6"/>
        <end position="28"/>
    </location>
</feature>
<dbReference type="RefSeq" id="WP_027306401.1">
    <property type="nucleotide sequence ID" value="NZ_CP063091.1"/>
</dbReference>
<feature type="transmembrane region" description="Helical" evidence="8">
    <location>
        <begin position="205"/>
        <end position="221"/>
    </location>
</feature>
<dbReference type="PANTHER" id="PTHR34979">
    <property type="entry name" value="INNER MEMBRANE PROTEIN YGAZ"/>
    <property type="match status" value="1"/>
</dbReference>
<feature type="transmembrane region" description="Helical" evidence="8">
    <location>
        <begin position="182"/>
        <end position="199"/>
    </location>
</feature>
<evidence type="ECO:0000256" key="1">
    <source>
        <dbReference type="ARBA" id="ARBA00004651"/>
    </source>
</evidence>
<evidence type="ECO:0000256" key="2">
    <source>
        <dbReference type="ARBA" id="ARBA00010735"/>
    </source>
</evidence>
<keyword evidence="6 8" id="KW-1133">Transmembrane helix</keyword>
<comment type="similarity">
    <text evidence="2">Belongs to the AzlC family.</text>
</comment>
<keyword evidence="5 8" id="KW-0812">Transmembrane</keyword>
<accession>A0ABX6U2Y2</accession>
<protein>
    <submittedName>
        <fullName evidence="9">AzlC family ABC transporter permease</fullName>
    </submittedName>
</protein>
<feature type="transmembrane region" description="Helical" evidence="8">
    <location>
        <begin position="157"/>
        <end position="175"/>
    </location>
</feature>
<organism evidence="9 10">
    <name type="scientific">Campylobacter cuniculorum</name>
    <dbReference type="NCBI Taxonomy" id="374106"/>
    <lineage>
        <taxon>Bacteria</taxon>
        <taxon>Pseudomonadati</taxon>
        <taxon>Campylobacterota</taxon>
        <taxon>Epsilonproteobacteria</taxon>
        <taxon>Campylobacterales</taxon>
        <taxon>Campylobacteraceae</taxon>
        <taxon>Campylobacter</taxon>
    </lineage>
</organism>
<comment type="subcellular location">
    <subcellularLocation>
        <location evidence="1">Cell membrane</location>
        <topology evidence="1">Multi-pass membrane protein</topology>
    </subcellularLocation>
</comment>
<evidence type="ECO:0000313" key="10">
    <source>
        <dbReference type="Proteomes" id="UP000594874"/>
    </source>
</evidence>
<keyword evidence="3" id="KW-0813">Transport</keyword>
<dbReference type="EMBL" id="CP063091">
    <property type="protein sequence ID" value="QOR05323.1"/>
    <property type="molecule type" value="Genomic_DNA"/>
</dbReference>
<keyword evidence="7 8" id="KW-0472">Membrane</keyword>
<name>A0ABX6U2Y2_9BACT</name>
<dbReference type="InterPro" id="IPR011606">
    <property type="entry name" value="Brnchd-chn_aa_trnsp_permease"/>
</dbReference>